<organism evidence="2 3">
    <name type="scientific">Frieseomelitta varia</name>
    <dbReference type="NCBI Taxonomy" id="561572"/>
    <lineage>
        <taxon>Eukaryota</taxon>
        <taxon>Metazoa</taxon>
        <taxon>Ecdysozoa</taxon>
        <taxon>Arthropoda</taxon>
        <taxon>Hexapoda</taxon>
        <taxon>Insecta</taxon>
        <taxon>Pterygota</taxon>
        <taxon>Neoptera</taxon>
        <taxon>Endopterygota</taxon>
        <taxon>Hymenoptera</taxon>
        <taxon>Apocrita</taxon>
        <taxon>Aculeata</taxon>
        <taxon>Apoidea</taxon>
        <taxon>Anthophila</taxon>
        <taxon>Apidae</taxon>
        <taxon>Frieseomelitta</taxon>
    </lineage>
</organism>
<feature type="compositionally biased region" description="Basic and acidic residues" evidence="1">
    <location>
        <begin position="289"/>
        <end position="311"/>
    </location>
</feature>
<feature type="compositionally biased region" description="Basic and acidic residues" evidence="1">
    <location>
        <begin position="265"/>
        <end position="277"/>
    </location>
</feature>
<accession>A0A833RK58</accession>
<gene>
    <name evidence="2" type="ORF">E2986_09321</name>
</gene>
<dbReference type="Proteomes" id="UP000655588">
    <property type="component" value="Unassembled WGS sequence"/>
</dbReference>
<evidence type="ECO:0000256" key="1">
    <source>
        <dbReference type="SAM" id="MobiDB-lite"/>
    </source>
</evidence>
<keyword evidence="3" id="KW-1185">Reference proteome</keyword>
<name>A0A833RK58_9HYME</name>
<proteinExistence type="predicted"/>
<reference evidence="2" key="1">
    <citation type="submission" date="2019-11" db="EMBL/GenBank/DDBJ databases">
        <title>The nuclear and mitochondrial genomes of Frieseomelitta varia - a highly eusocial stingless bee (Meliponini) with a permanently sterile worker caste.</title>
        <authorList>
            <person name="Freitas F.C.P."/>
            <person name="Lourenco A.P."/>
            <person name="Nunes F.M.F."/>
            <person name="Paschoal A.R."/>
            <person name="Abreu F.C.P."/>
            <person name="Barbin F.O."/>
            <person name="Bataglia L."/>
            <person name="Cardoso-Junior C.A.M."/>
            <person name="Cervoni M.S."/>
            <person name="Silva S.R."/>
            <person name="Dalarmi F."/>
            <person name="Del Lama M.A."/>
            <person name="Depintor T.S."/>
            <person name="Ferreira K.M."/>
            <person name="Goria P.S."/>
            <person name="Jaskot M.C."/>
            <person name="Lago D.C."/>
            <person name="Luna-Lucena D."/>
            <person name="Moda L.M."/>
            <person name="Nascimento L."/>
            <person name="Pedrino M."/>
            <person name="Rabico F.O."/>
            <person name="Sanches F.C."/>
            <person name="Santos D.E."/>
            <person name="Santos C.G."/>
            <person name="Vieira J."/>
            <person name="Lopes T.F."/>
            <person name="Barchuk A.R."/>
            <person name="Hartfelder K."/>
            <person name="Simoes Z.L.P."/>
            <person name="Bitondi M.M.G."/>
            <person name="Pinheiro D.G."/>
        </authorList>
    </citation>
    <scope>NUCLEOTIDE SEQUENCE</scope>
    <source>
        <strain evidence="2">USP_RPSP 00005682</strain>
        <tissue evidence="2">Whole individual</tissue>
    </source>
</reference>
<feature type="compositionally biased region" description="Polar residues" evidence="1">
    <location>
        <begin position="230"/>
        <end position="264"/>
    </location>
</feature>
<sequence length="327" mass="35574">MKLKKLIKSFSLSVYIWFYLSSYDLSLEPNNGAEVQADFAARVAKTLVKVATEESSSDSTVPTCVQNTSTTQNITQSLSNSQQNSNDVNNQCINLPTTQNVPITALCSQSLGTANNASQIDSCTMKTESKPLQIPVKEFQPRSESKSVVIEEPPLTVPRTVNKDDISAQLPAMIVSEVEVKNMCATPIITQTSVPIVTAPSMNAPEIPKPSTTAPSANPVPAREPFPNLFNKNSSNSPPRRKSQSYAHNQQPAASAVTEISSSAKEQKEKKTREKSLSSRGTTPTPAHQTDHHLKTNGDITVEKLESESTRTDIQQKSSDAIFVEKK</sequence>
<evidence type="ECO:0000313" key="3">
    <source>
        <dbReference type="Proteomes" id="UP000655588"/>
    </source>
</evidence>
<feature type="region of interest" description="Disordered" evidence="1">
    <location>
        <begin position="201"/>
        <end position="327"/>
    </location>
</feature>
<dbReference type="AlphaFoldDB" id="A0A833RK58"/>
<protein>
    <submittedName>
        <fullName evidence="2">Uncharacterized protein</fullName>
    </submittedName>
</protein>
<feature type="compositionally biased region" description="Polar residues" evidence="1">
    <location>
        <begin position="278"/>
        <end position="288"/>
    </location>
</feature>
<dbReference type="EMBL" id="WNWW01000976">
    <property type="protein sequence ID" value="KAF3420248.1"/>
    <property type="molecule type" value="Genomic_DNA"/>
</dbReference>
<evidence type="ECO:0000313" key="2">
    <source>
        <dbReference type="EMBL" id="KAF3420248.1"/>
    </source>
</evidence>
<comment type="caution">
    <text evidence="2">The sequence shown here is derived from an EMBL/GenBank/DDBJ whole genome shotgun (WGS) entry which is preliminary data.</text>
</comment>